<dbReference type="InterPro" id="IPR044638">
    <property type="entry name" value="ALDH7A1-like"/>
</dbReference>
<proteinExistence type="inferred from homology"/>
<comment type="subunit">
    <text evidence="1">Homotetramer.</text>
</comment>
<protein>
    <recommendedName>
        <fullName evidence="4">aldehyde dehydrogenase (NAD(+))</fullName>
        <ecNumber evidence="4">1.2.1.3</ecNumber>
    </recommendedName>
</protein>
<keyword evidence="3" id="KW-0520">NAD</keyword>
<sequence>MTDANHRAENAPPYQLNDVLKPLQLNDLRRDGVWASSIINGLANFHSDFHLHGQRELSSPIDCVSHGRLGFANQQDVEYAVAAAHAAFREWRLWPAPKRGQVIKAIAESVTQHKQALARLIVLEAGKIESEALGEVQEWIDLCDLAVGQSRQLHGLVIASERFEHQLLEQWHPLGVVGVISAFNFPVAVWAWNAMLALVCGNAVIWKPSEKTPLCAHASVQIVLDVLKRMDAPLGLMQLVQGDHQVGQALVKNQKVALVSATGSCRMGQQVAQQVAARLGRSLLELGGNNALILAPSARLDMALRAIVFAAVGTCGQRCTSLRRLIVHESLLDEVCSRLPQIYASLKIGDPREPDTLLGPLIDGIALQSMKEKIEEAILAGGILLSGGQVIVGVPVGHYVQPTLIRMPMQTALMYEETFAPLLFIVPYSNLMEAIAINNAVPQGLSSAIFTQDQREAELFMSAVGSDCGLANVNVGTSGAEIGGAFGGEKATGGGRESGSDAWKNYMRRSTNTINYSQTLPLAQGVNFDVNPRGESDR</sequence>
<dbReference type="Gene3D" id="3.40.605.10">
    <property type="entry name" value="Aldehyde Dehydrogenase, Chain A, domain 1"/>
    <property type="match status" value="1"/>
</dbReference>
<reference evidence="8 9" key="1">
    <citation type="submission" date="2020-07" db="EMBL/GenBank/DDBJ databases">
        <title>Complete genome sequence of Chitinibacter sp. 2T18.</title>
        <authorList>
            <person name="Bae J.-W."/>
            <person name="Choi J.-W."/>
        </authorList>
    </citation>
    <scope>NUCLEOTIDE SEQUENCE [LARGE SCALE GENOMIC DNA]</scope>
    <source>
        <strain evidence="8 9">2T18</strain>
    </source>
</reference>
<dbReference type="InterPro" id="IPR016161">
    <property type="entry name" value="Ald_DH/histidinol_DH"/>
</dbReference>
<dbReference type="EMBL" id="CP058627">
    <property type="protein sequence ID" value="QLG87464.1"/>
    <property type="molecule type" value="Genomic_DNA"/>
</dbReference>
<evidence type="ECO:0000256" key="6">
    <source>
        <dbReference type="RuleBase" id="RU003345"/>
    </source>
</evidence>
<organism evidence="8 9">
    <name type="scientific">Chitinibacter bivalviorum</name>
    <dbReference type="NCBI Taxonomy" id="2739434"/>
    <lineage>
        <taxon>Bacteria</taxon>
        <taxon>Pseudomonadati</taxon>
        <taxon>Pseudomonadota</taxon>
        <taxon>Betaproteobacteria</taxon>
        <taxon>Neisseriales</taxon>
        <taxon>Chitinibacteraceae</taxon>
        <taxon>Chitinibacter</taxon>
    </lineage>
</organism>
<evidence type="ECO:0000256" key="1">
    <source>
        <dbReference type="ARBA" id="ARBA00011881"/>
    </source>
</evidence>
<keyword evidence="2 6" id="KW-0560">Oxidoreductase</keyword>
<feature type="active site" evidence="5">
    <location>
        <position position="285"/>
    </location>
</feature>
<dbReference type="Gene3D" id="3.40.309.10">
    <property type="entry name" value="Aldehyde Dehydrogenase, Chain A, domain 2"/>
    <property type="match status" value="1"/>
</dbReference>
<accession>A0A7H9BIS6</accession>
<dbReference type="PROSITE" id="PS00687">
    <property type="entry name" value="ALDEHYDE_DEHYDR_GLU"/>
    <property type="match status" value="1"/>
</dbReference>
<dbReference type="PANTHER" id="PTHR43521">
    <property type="entry name" value="ALPHA-AMINOADIPIC SEMIALDEHYDE DEHYDROGENASE"/>
    <property type="match status" value="1"/>
</dbReference>
<dbReference type="Proteomes" id="UP000509597">
    <property type="component" value="Chromosome"/>
</dbReference>
<evidence type="ECO:0000256" key="3">
    <source>
        <dbReference type="ARBA" id="ARBA00023027"/>
    </source>
</evidence>
<dbReference type="InterPro" id="IPR016163">
    <property type="entry name" value="Ald_DH_C"/>
</dbReference>
<dbReference type="EC" id="1.2.1.3" evidence="4"/>
<dbReference type="InterPro" id="IPR016162">
    <property type="entry name" value="Ald_DH_N"/>
</dbReference>
<comment type="similarity">
    <text evidence="6">Belongs to the aldehyde dehydrogenase family.</text>
</comment>
<dbReference type="InterPro" id="IPR015590">
    <property type="entry name" value="Aldehyde_DH_dom"/>
</dbReference>
<dbReference type="KEGG" id="chiz:HQ393_03920"/>
<evidence type="ECO:0000256" key="4">
    <source>
        <dbReference type="ARBA" id="ARBA00024226"/>
    </source>
</evidence>
<evidence type="ECO:0000313" key="9">
    <source>
        <dbReference type="Proteomes" id="UP000509597"/>
    </source>
</evidence>
<feature type="domain" description="Aldehyde dehydrogenase" evidence="7">
    <location>
        <begin position="59"/>
        <end position="509"/>
    </location>
</feature>
<keyword evidence="9" id="KW-1185">Reference proteome</keyword>
<dbReference type="PANTHER" id="PTHR43521:SF1">
    <property type="entry name" value="ALPHA-AMINOADIPIC SEMIALDEHYDE DEHYDROGENASE"/>
    <property type="match status" value="1"/>
</dbReference>
<dbReference type="GO" id="GO:0004029">
    <property type="term" value="F:aldehyde dehydrogenase (NAD+) activity"/>
    <property type="evidence" value="ECO:0007669"/>
    <property type="project" value="UniProtKB-EC"/>
</dbReference>
<dbReference type="RefSeq" id="WP_179357547.1">
    <property type="nucleotide sequence ID" value="NZ_CP058627.1"/>
</dbReference>
<evidence type="ECO:0000256" key="5">
    <source>
        <dbReference type="PROSITE-ProRule" id="PRU10007"/>
    </source>
</evidence>
<evidence type="ECO:0000259" key="7">
    <source>
        <dbReference type="Pfam" id="PF00171"/>
    </source>
</evidence>
<name>A0A7H9BIS6_9NEIS</name>
<dbReference type="AlphaFoldDB" id="A0A7H9BIS6"/>
<evidence type="ECO:0000256" key="2">
    <source>
        <dbReference type="ARBA" id="ARBA00023002"/>
    </source>
</evidence>
<dbReference type="SUPFAM" id="SSF53720">
    <property type="entry name" value="ALDH-like"/>
    <property type="match status" value="1"/>
</dbReference>
<evidence type="ECO:0000313" key="8">
    <source>
        <dbReference type="EMBL" id="QLG87464.1"/>
    </source>
</evidence>
<gene>
    <name evidence="8" type="ORF">HQ393_03920</name>
</gene>
<dbReference type="Pfam" id="PF00171">
    <property type="entry name" value="Aldedh"/>
    <property type="match status" value="1"/>
</dbReference>
<dbReference type="InterPro" id="IPR029510">
    <property type="entry name" value="Ald_DH_CS_GLU"/>
</dbReference>